<proteinExistence type="predicted"/>
<accession>A0A2I0K4Y0</accession>
<evidence type="ECO:0000256" key="2">
    <source>
        <dbReference type="SAM" id="MobiDB-lite"/>
    </source>
</evidence>
<feature type="compositionally biased region" description="Basic and acidic residues" evidence="2">
    <location>
        <begin position="75"/>
        <end position="108"/>
    </location>
</feature>
<dbReference type="EMBL" id="PGOL01000900">
    <property type="protein sequence ID" value="PKI63200.1"/>
    <property type="molecule type" value="Genomic_DNA"/>
</dbReference>
<feature type="compositionally biased region" description="Low complexity" evidence="2">
    <location>
        <begin position="263"/>
        <end position="283"/>
    </location>
</feature>
<dbReference type="STRING" id="22663.A0A2I0K4Y0"/>
<feature type="compositionally biased region" description="Low complexity" evidence="2">
    <location>
        <begin position="44"/>
        <end position="53"/>
    </location>
</feature>
<keyword evidence="1" id="KW-0175">Coiled coil</keyword>
<feature type="region of interest" description="Disordered" evidence="2">
    <location>
        <begin position="207"/>
        <end position="283"/>
    </location>
</feature>
<comment type="caution">
    <text evidence="3">The sequence shown here is derived from an EMBL/GenBank/DDBJ whole genome shotgun (WGS) entry which is preliminary data.</text>
</comment>
<feature type="compositionally biased region" description="Polar residues" evidence="2">
    <location>
        <begin position="222"/>
        <end position="232"/>
    </location>
</feature>
<dbReference type="GO" id="GO:0009507">
    <property type="term" value="C:chloroplast"/>
    <property type="evidence" value="ECO:0007669"/>
    <property type="project" value="TreeGrafter"/>
</dbReference>
<reference evidence="3 4" key="1">
    <citation type="submission" date="2017-11" db="EMBL/GenBank/DDBJ databases">
        <title>De-novo sequencing of pomegranate (Punica granatum L.) genome.</title>
        <authorList>
            <person name="Akparov Z."/>
            <person name="Amiraslanov A."/>
            <person name="Hajiyeva S."/>
            <person name="Abbasov M."/>
            <person name="Kaur K."/>
            <person name="Hamwieh A."/>
            <person name="Solovyev V."/>
            <person name="Salamov A."/>
            <person name="Braich B."/>
            <person name="Kosarev P."/>
            <person name="Mahmoud A."/>
            <person name="Hajiyev E."/>
            <person name="Babayeva S."/>
            <person name="Izzatullayeva V."/>
            <person name="Mammadov A."/>
            <person name="Mammadov A."/>
            <person name="Sharifova S."/>
            <person name="Ojaghi J."/>
            <person name="Eynullazada K."/>
            <person name="Bayramov B."/>
            <person name="Abdulazimova A."/>
            <person name="Shahmuradov I."/>
        </authorList>
    </citation>
    <scope>NUCLEOTIDE SEQUENCE [LARGE SCALE GENOMIC DNA]</scope>
    <source>
        <strain evidence="4">cv. AG2017</strain>
        <tissue evidence="3">Leaf</tissue>
    </source>
</reference>
<dbReference type="Proteomes" id="UP000233551">
    <property type="component" value="Unassembled WGS sequence"/>
</dbReference>
<organism evidence="3 4">
    <name type="scientific">Punica granatum</name>
    <name type="common">Pomegranate</name>
    <dbReference type="NCBI Taxonomy" id="22663"/>
    <lineage>
        <taxon>Eukaryota</taxon>
        <taxon>Viridiplantae</taxon>
        <taxon>Streptophyta</taxon>
        <taxon>Embryophyta</taxon>
        <taxon>Tracheophyta</taxon>
        <taxon>Spermatophyta</taxon>
        <taxon>Magnoliopsida</taxon>
        <taxon>eudicotyledons</taxon>
        <taxon>Gunneridae</taxon>
        <taxon>Pentapetalae</taxon>
        <taxon>rosids</taxon>
        <taxon>malvids</taxon>
        <taxon>Myrtales</taxon>
        <taxon>Lythraceae</taxon>
        <taxon>Punica</taxon>
    </lineage>
</organism>
<feature type="region of interest" description="Disordered" evidence="2">
    <location>
        <begin position="44"/>
        <end position="134"/>
    </location>
</feature>
<feature type="region of interest" description="Disordered" evidence="2">
    <location>
        <begin position="311"/>
        <end position="330"/>
    </location>
</feature>
<keyword evidence="4" id="KW-1185">Reference proteome</keyword>
<dbReference type="PANTHER" id="PTHR36764">
    <property type="entry name" value="TRNA (ILE)-LYSIDINE SYNTHASE"/>
    <property type="match status" value="1"/>
</dbReference>
<evidence type="ECO:0000313" key="3">
    <source>
        <dbReference type="EMBL" id="PKI63200.1"/>
    </source>
</evidence>
<dbReference type="PANTHER" id="PTHR36764:SF1">
    <property type="entry name" value="TRNA (ILE)-LYSIDINE SYNTHASE"/>
    <property type="match status" value="1"/>
</dbReference>
<sequence length="502" mass="54802">MVAISLYRGNLHRVPDVPRRWLMPNHTISMKDFRCLLHRRSRALSRSPSATTSNPRVVPESDPPGDAANRAGPSVERELENPAAGDCREGTSKGVGPEEVKNADEDPRGLGGGGSPEKAANDKPGAQGKDSAAVDCSGAAQFQSLEKPEEPVKQTAELTEKVDVLGDKEKRKKEVEEKLQVLNTKKHDLVQVLKQILNAEEELKRRSMQGMAMRPSVPLQVDVTNDSGSMTRHPTPRAGPEGNQGGDVEGGEAEDPSNHNIQSRPLLRMSSMSPSSESPLRRPALSQLNSVLHLGENEKWIEKVPHSSRAGLAVSGSPSRFAPQGNPPNLPPAVSLSGTNYIASSPSPAASGGRDSLGLHLTCWRGARVIIFGHFELTWLRTCDHVQLTRKVDKSAEQVMASGAKWHVRRGPTRERLRTRDITPLVPRPLRQTRGPPVAIAHSSSSRISACKTNYLFLDFYRPLEAVDLCHVPSMYLAVHPSPLEIATLYFHQQPFDIVIPG</sequence>
<feature type="coiled-coil region" evidence="1">
    <location>
        <begin position="165"/>
        <end position="202"/>
    </location>
</feature>
<name>A0A2I0K4Y0_PUNGR</name>
<dbReference type="AlphaFoldDB" id="A0A2I0K4Y0"/>
<gene>
    <name evidence="3" type="ORF">CRG98_016385</name>
</gene>
<protein>
    <submittedName>
        <fullName evidence="3">Uncharacterized protein</fullName>
    </submittedName>
</protein>
<evidence type="ECO:0000256" key="1">
    <source>
        <dbReference type="SAM" id="Coils"/>
    </source>
</evidence>
<evidence type="ECO:0000313" key="4">
    <source>
        <dbReference type="Proteomes" id="UP000233551"/>
    </source>
</evidence>